<dbReference type="PANTHER" id="PTHR24086">
    <property type="entry name" value="NUCLEAR RECEPTOR SUBFAMILY 5 GROUP A"/>
    <property type="match status" value="1"/>
</dbReference>
<dbReference type="InterPro" id="IPR035500">
    <property type="entry name" value="NHR-like_dom_sf"/>
</dbReference>
<dbReference type="InterPro" id="IPR000536">
    <property type="entry name" value="Nucl_hrmn_rcpt_lig-bd"/>
</dbReference>
<feature type="domain" description="NR LBD" evidence="12">
    <location>
        <begin position="739"/>
        <end position="1003"/>
    </location>
</feature>
<feature type="region of interest" description="Disordered" evidence="10">
    <location>
        <begin position="685"/>
        <end position="706"/>
    </location>
</feature>
<evidence type="ECO:0000256" key="8">
    <source>
        <dbReference type="ARBA" id="ARBA00023170"/>
    </source>
</evidence>
<dbReference type="GO" id="GO:0006355">
    <property type="term" value="P:regulation of DNA-templated transcription"/>
    <property type="evidence" value="ECO:0007669"/>
    <property type="project" value="UniProtKB-ARBA"/>
</dbReference>
<feature type="region of interest" description="Disordered" evidence="10">
    <location>
        <begin position="103"/>
        <end position="177"/>
    </location>
</feature>
<dbReference type="Gene3D" id="1.10.565.10">
    <property type="entry name" value="Retinoid X Receptor"/>
    <property type="match status" value="1"/>
</dbReference>
<keyword evidence="9" id="KW-0539">Nucleus</keyword>
<dbReference type="PRINTS" id="PR00047">
    <property type="entry name" value="STROIDFINGER"/>
</dbReference>
<evidence type="ECO:0000256" key="10">
    <source>
        <dbReference type="SAM" id="MobiDB-lite"/>
    </source>
</evidence>
<sequence>MSEQTGSSTAAATVGSGGEVWWSAAAQQAQSPATTTTQSSSWKSMSTTNLSSHSRLHHHHFEPGKNVSVTTINVPPPVTSDLHDGKNVCKYVSGQNGVTVSVVSSCDNNSRTNSNSGDNGSSNSNNTTTTTTTTTTVSSVVESSSSRSSNLEGTNVTTLDSSRVHQSSSGGCVANDDCDSDGEVSRIDFRGVNLRSKKKRENYVGLCGGGGGGDDNDSSSQHQHQPERPMSWEGELSDQEMSSNTITNQDLEETSMEGVQVCSTSPVMVDQKFSIKTESDFRSSSGIHHQAQSTTSNALNETVVGVSHVQQLHQHHHNHQQQQQQHQQAQSVPKQHQPAQQSAEQAQQSDLPLLVGKLLGGCNSSTPSHSPILVPRHHLTKHSHTRSQVPSPDSAIHSAYSVFSSPTQSPHAARHSALGSASPVPGAGGGGCGGGGSSSLSLSRHSFNNSSSSLSLSLSHSLSRNNSDASSSCYSYGSLSPPTHSPIQQRHAMHQQNAAAALQQHLQNQAATQHAYGSAAAAALAAQGLDAASAAAAASGADVHLDDQDDGRLPSAPSGISTRQQLINSPCPICGDKISGFHYGIFSCESCKGFFKRTVQNRKNYVCLRGAGCPVTVATRKKCPACRFDKCLNMGMKLEAIREDRTRGGRSTYQCTYTLPASLMGNASASSAGVLAQGSLINEKMGLASPSSPASSSDHHSSKHHSHNLVPALLQEIMDVEHLWHYNDNDRMSGSQSMASLSLSQSLTSTSLNITNSSIDMHDSFSSNGSTSTLTGGTNGNRPDSTSLPSTREPRQSSNSNGNSSHQPDFLSNLCNIADHRLYKIVKWCKSLPLFKHISIDDQICLLINSWCELLLFSCCFRSMSTPGEIRVSLGKSITLEQAKQLGLATCIERMLAFTNNLRRLRVDQYEYVGMKVIVLLTSDTNELKEPEKVRDSQEKALQALQKYTNAKYPEMPAKFGELLLRIPDLQRTCQVGKELLSAKRAEGEGCSFNLLMELLRGDH</sequence>
<dbReference type="PROSITE" id="PS00031">
    <property type="entry name" value="NUCLEAR_REC_DBD_1"/>
    <property type="match status" value="1"/>
</dbReference>
<evidence type="ECO:0000256" key="3">
    <source>
        <dbReference type="ARBA" id="ARBA00022771"/>
    </source>
</evidence>
<dbReference type="GO" id="GO:0008270">
    <property type="term" value="F:zinc ion binding"/>
    <property type="evidence" value="ECO:0007669"/>
    <property type="project" value="UniProtKB-KW"/>
</dbReference>
<comment type="subcellular location">
    <subcellularLocation>
        <location evidence="1">Nucleus</location>
    </subcellularLocation>
</comment>
<dbReference type="SUPFAM" id="SSF48508">
    <property type="entry name" value="Nuclear receptor ligand-binding domain"/>
    <property type="match status" value="1"/>
</dbReference>
<reference evidence="13 14" key="1">
    <citation type="journal article" date="2024" name="bioRxiv">
        <title>A reference genome for Trichogramma kaykai: A tiny desert-dwelling parasitoid wasp with competing sex-ratio distorters.</title>
        <authorList>
            <person name="Culotta J."/>
            <person name="Lindsey A.R."/>
        </authorList>
    </citation>
    <scope>NUCLEOTIDE SEQUENCE [LARGE SCALE GENOMIC DNA]</scope>
    <source>
        <strain evidence="13 14">KSX58</strain>
    </source>
</reference>
<feature type="compositionally biased region" description="Low complexity" evidence="10">
    <location>
        <begin position="107"/>
        <end position="155"/>
    </location>
</feature>
<feature type="region of interest" description="Disordered" evidence="10">
    <location>
        <begin position="205"/>
        <end position="243"/>
    </location>
</feature>
<dbReference type="Pfam" id="PF00104">
    <property type="entry name" value="Hormone_recep"/>
    <property type="match status" value="1"/>
</dbReference>
<dbReference type="PRINTS" id="PR00398">
    <property type="entry name" value="STRDHORMONER"/>
</dbReference>
<name>A0ABD2WXT9_9HYME</name>
<keyword evidence="7" id="KW-0804">Transcription</keyword>
<comment type="caution">
    <text evidence="13">The sequence shown here is derived from an EMBL/GenBank/DDBJ whole genome shotgun (WGS) entry which is preliminary data.</text>
</comment>
<dbReference type="PANTHER" id="PTHR24086:SF25">
    <property type="entry name" value="NUCLEAR HORMONE RECEPTOR FTZ-F1 BETA"/>
    <property type="match status" value="1"/>
</dbReference>
<evidence type="ECO:0000256" key="2">
    <source>
        <dbReference type="ARBA" id="ARBA00022723"/>
    </source>
</evidence>
<dbReference type="GO" id="GO:0005634">
    <property type="term" value="C:nucleus"/>
    <property type="evidence" value="ECO:0007669"/>
    <property type="project" value="UniProtKB-SubCell"/>
</dbReference>
<feature type="region of interest" description="Disordered" evidence="10">
    <location>
        <begin position="23"/>
        <end position="84"/>
    </location>
</feature>
<dbReference type="PROSITE" id="PS51843">
    <property type="entry name" value="NR_LBD"/>
    <property type="match status" value="1"/>
</dbReference>
<dbReference type="PROSITE" id="PS51030">
    <property type="entry name" value="NUCLEAR_REC_DBD_2"/>
    <property type="match status" value="1"/>
</dbReference>
<dbReference type="InterPro" id="IPR001723">
    <property type="entry name" value="Nuclear_hrmn_rcpt"/>
</dbReference>
<feature type="compositionally biased region" description="Polar residues" evidence="10">
    <location>
        <begin position="156"/>
        <end position="170"/>
    </location>
</feature>
<dbReference type="FunFam" id="3.30.50.10:FF:000037">
    <property type="entry name" value="Nuclear hormone receptor FTZ-F1 beta"/>
    <property type="match status" value="1"/>
</dbReference>
<dbReference type="InterPro" id="IPR001628">
    <property type="entry name" value="Znf_hrmn_rcpt"/>
</dbReference>
<evidence type="ECO:0008006" key="15">
    <source>
        <dbReference type="Google" id="ProtNLM"/>
    </source>
</evidence>
<evidence type="ECO:0000256" key="6">
    <source>
        <dbReference type="ARBA" id="ARBA00023125"/>
    </source>
</evidence>
<protein>
    <recommendedName>
        <fullName evidence="15">Nuclear hormone receptor FTZ-F1 beta</fullName>
    </recommendedName>
</protein>
<proteinExistence type="predicted"/>
<feature type="compositionally biased region" description="Low complexity" evidence="10">
    <location>
        <begin position="766"/>
        <end position="776"/>
    </location>
</feature>
<dbReference type="InterPro" id="IPR016355">
    <property type="entry name" value="NR5-like"/>
</dbReference>
<feature type="compositionally biased region" description="Gly residues" evidence="10">
    <location>
        <begin position="426"/>
        <end position="437"/>
    </location>
</feature>
<dbReference type="InterPro" id="IPR013088">
    <property type="entry name" value="Znf_NHR/GATA"/>
</dbReference>
<keyword evidence="14" id="KW-1185">Reference proteome</keyword>
<feature type="domain" description="Nuclear receptor" evidence="11">
    <location>
        <begin position="568"/>
        <end position="643"/>
    </location>
</feature>
<evidence type="ECO:0000256" key="9">
    <source>
        <dbReference type="ARBA" id="ARBA00023242"/>
    </source>
</evidence>
<dbReference type="GO" id="GO:0003677">
    <property type="term" value="F:DNA binding"/>
    <property type="evidence" value="ECO:0007669"/>
    <property type="project" value="UniProtKB-KW"/>
</dbReference>
<organism evidence="13 14">
    <name type="scientific">Trichogramma kaykai</name>
    <dbReference type="NCBI Taxonomy" id="54128"/>
    <lineage>
        <taxon>Eukaryota</taxon>
        <taxon>Metazoa</taxon>
        <taxon>Ecdysozoa</taxon>
        <taxon>Arthropoda</taxon>
        <taxon>Hexapoda</taxon>
        <taxon>Insecta</taxon>
        <taxon>Pterygota</taxon>
        <taxon>Neoptera</taxon>
        <taxon>Endopterygota</taxon>
        <taxon>Hymenoptera</taxon>
        <taxon>Apocrita</taxon>
        <taxon>Proctotrupomorpha</taxon>
        <taxon>Chalcidoidea</taxon>
        <taxon>Trichogrammatidae</taxon>
        <taxon>Trichogramma</taxon>
    </lineage>
</organism>
<feature type="compositionally biased region" description="Low complexity" evidence="10">
    <location>
        <begin position="488"/>
        <end position="505"/>
    </location>
</feature>
<dbReference type="EMBL" id="JBJJXI010000062">
    <property type="protein sequence ID" value="KAL3397558.1"/>
    <property type="molecule type" value="Genomic_DNA"/>
</dbReference>
<dbReference type="CDD" id="cd06930">
    <property type="entry name" value="NR_LBD_F2"/>
    <property type="match status" value="1"/>
</dbReference>
<evidence type="ECO:0000256" key="4">
    <source>
        <dbReference type="ARBA" id="ARBA00022833"/>
    </source>
</evidence>
<evidence type="ECO:0000256" key="7">
    <source>
        <dbReference type="ARBA" id="ARBA00023163"/>
    </source>
</evidence>
<dbReference type="Pfam" id="PF00105">
    <property type="entry name" value="zf-C4"/>
    <property type="match status" value="1"/>
</dbReference>
<evidence type="ECO:0000259" key="12">
    <source>
        <dbReference type="PROSITE" id="PS51843"/>
    </source>
</evidence>
<evidence type="ECO:0000256" key="5">
    <source>
        <dbReference type="ARBA" id="ARBA00023015"/>
    </source>
</evidence>
<keyword evidence="4" id="KW-0862">Zinc</keyword>
<feature type="region of interest" description="Disordered" evidence="10">
    <location>
        <begin position="471"/>
        <end position="505"/>
    </location>
</feature>
<feature type="compositionally biased region" description="Low complexity" evidence="10">
    <location>
        <begin position="416"/>
        <end position="425"/>
    </location>
</feature>
<dbReference type="Proteomes" id="UP001627154">
    <property type="component" value="Unassembled WGS sequence"/>
</dbReference>
<evidence type="ECO:0000256" key="1">
    <source>
        <dbReference type="ARBA" id="ARBA00004123"/>
    </source>
</evidence>
<keyword evidence="8" id="KW-0675">Receptor</keyword>
<feature type="region of interest" description="Disordered" evidence="10">
    <location>
        <begin position="763"/>
        <end position="807"/>
    </location>
</feature>
<evidence type="ECO:0000313" key="14">
    <source>
        <dbReference type="Proteomes" id="UP001627154"/>
    </source>
</evidence>
<feature type="compositionally biased region" description="Low complexity" evidence="10">
    <location>
        <begin position="471"/>
        <end position="480"/>
    </location>
</feature>
<keyword evidence="2" id="KW-0479">Metal-binding</keyword>
<feature type="region of interest" description="Disordered" evidence="10">
    <location>
        <begin position="403"/>
        <end position="444"/>
    </location>
</feature>
<keyword evidence="6" id="KW-0238">DNA-binding</keyword>
<gene>
    <name evidence="13" type="ORF">TKK_008660</name>
</gene>
<feature type="compositionally biased region" description="Low complexity" evidence="10">
    <location>
        <begin position="23"/>
        <end position="41"/>
    </location>
</feature>
<accession>A0ABD2WXT9</accession>
<dbReference type="CDD" id="cd07167">
    <property type="entry name" value="NR_DBD_Lrh-1_like"/>
    <property type="match status" value="1"/>
</dbReference>
<keyword evidence="5" id="KW-0805">Transcription regulation</keyword>
<dbReference type="SUPFAM" id="SSF57716">
    <property type="entry name" value="Glucocorticoid receptor-like (DNA-binding domain)"/>
    <property type="match status" value="1"/>
</dbReference>
<dbReference type="AlphaFoldDB" id="A0ABD2WXT9"/>
<keyword evidence="3" id="KW-0863">Zinc-finger</keyword>
<dbReference type="Gene3D" id="3.30.50.10">
    <property type="entry name" value="Erythroid Transcription Factor GATA-1, subunit A"/>
    <property type="match status" value="1"/>
</dbReference>
<feature type="region of interest" description="Disordered" evidence="10">
    <location>
        <begin position="309"/>
        <end position="348"/>
    </location>
</feature>
<feature type="compositionally biased region" description="Low complexity" evidence="10">
    <location>
        <begin position="320"/>
        <end position="348"/>
    </location>
</feature>
<evidence type="ECO:0000313" key="13">
    <source>
        <dbReference type="EMBL" id="KAL3397558.1"/>
    </source>
</evidence>
<evidence type="ECO:0000259" key="11">
    <source>
        <dbReference type="PROSITE" id="PS51030"/>
    </source>
</evidence>
<dbReference type="SMART" id="SM00430">
    <property type="entry name" value="HOLI"/>
    <property type="match status" value="1"/>
</dbReference>
<dbReference type="SMART" id="SM00399">
    <property type="entry name" value="ZnF_C4"/>
    <property type="match status" value="1"/>
</dbReference>